<keyword evidence="10 11" id="KW-0472">Membrane</keyword>
<keyword evidence="8 11" id="KW-1133">Transmembrane helix</keyword>
<comment type="caution">
    <text evidence="13">The sequence shown here is derived from an EMBL/GenBank/DDBJ whole genome shotgun (WGS) entry which is preliminary data.</text>
</comment>
<dbReference type="GO" id="GO:0043190">
    <property type="term" value="C:ATP-binding cassette (ABC) transporter complex"/>
    <property type="evidence" value="ECO:0007669"/>
    <property type="project" value="InterPro"/>
</dbReference>
<dbReference type="AlphaFoldDB" id="A0A317U0C1"/>
<name>A0A317U0C1_9GAMM</name>
<evidence type="ECO:0000256" key="4">
    <source>
        <dbReference type="ARBA" id="ARBA00022475"/>
    </source>
</evidence>
<reference evidence="14 16" key="2">
    <citation type="submission" date="2018-12" db="EMBL/GenBank/DDBJ databases">
        <title>Legionella sp,whole genome shotgun sequence.</title>
        <authorList>
            <person name="Wu H."/>
        </authorList>
    </citation>
    <scope>NUCLEOTIDE SEQUENCE [LARGE SCALE GENOMIC DNA]</scope>
    <source>
        <strain evidence="16">km489</strain>
        <strain evidence="14">Km489</strain>
    </source>
</reference>
<dbReference type="InterPro" id="IPR000412">
    <property type="entry name" value="ABC_2_transport"/>
</dbReference>
<evidence type="ECO:0000256" key="2">
    <source>
        <dbReference type="ARBA" id="ARBA00007783"/>
    </source>
</evidence>
<keyword evidence="4 11" id="KW-1003">Cell membrane</keyword>
<evidence type="ECO:0000256" key="5">
    <source>
        <dbReference type="ARBA" id="ARBA00022597"/>
    </source>
</evidence>
<dbReference type="PANTHER" id="PTHR30413">
    <property type="entry name" value="INNER MEMBRANE TRANSPORT PERMEASE"/>
    <property type="match status" value="1"/>
</dbReference>
<sequence>MSLEKDSLLKIQARVIGALLMREILIRYGRHNIGFLWIIVEPMLFTLGVTTLWTLTRLTHGSSLPITAFALTGYSSVLVWRNTVTRCTMAVRSNRSLLHHRYIKVLHLFLARITLEISSVTMSFLILSIAFISMGLMDFPDNILTILFGWLLLMWFAVALALMIGAISEHFETVERLWHTVAYLLFPMSGAAFMVDWLPQKAQEIVLWLPMIHGVELVREGFFGTTVHTHYSIQYLSSFCLVLSLLSLAMVKDASRRIGSE</sequence>
<feature type="transmembrane region" description="Helical" evidence="11">
    <location>
        <begin position="233"/>
        <end position="251"/>
    </location>
</feature>
<dbReference type="InterPro" id="IPR013525">
    <property type="entry name" value="ABC2_TM"/>
</dbReference>
<evidence type="ECO:0000256" key="3">
    <source>
        <dbReference type="ARBA" id="ARBA00022448"/>
    </source>
</evidence>
<keyword evidence="3 11" id="KW-0813">Transport</keyword>
<comment type="similarity">
    <text evidence="2 11">Belongs to the ABC-2 integral membrane protein family.</text>
</comment>
<organism evidence="13 15">
    <name type="scientific">Legionella qingyii</name>
    <dbReference type="NCBI Taxonomy" id="2184757"/>
    <lineage>
        <taxon>Bacteria</taxon>
        <taxon>Pseudomonadati</taxon>
        <taxon>Pseudomonadota</taxon>
        <taxon>Gammaproteobacteria</taxon>
        <taxon>Legionellales</taxon>
        <taxon>Legionellaceae</taxon>
        <taxon>Legionella</taxon>
    </lineage>
</organism>
<reference evidence="13 15" key="1">
    <citation type="submission" date="2018-05" db="EMBL/GenBank/DDBJ databases">
        <title>Legionella qingyii sp.nov., whole genome shotgun sequence.</title>
        <authorList>
            <person name="Wu H."/>
            <person name="Zhu Q."/>
            <person name="Hu C."/>
        </authorList>
    </citation>
    <scope>NUCLEOTIDE SEQUENCE [LARGE SCALE GENOMIC DNA]</scope>
    <source>
        <strain evidence="13 15">HEB18</strain>
    </source>
</reference>
<dbReference type="Pfam" id="PF01061">
    <property type="entry name" value="ABC2_membrane"/>
    <property type="match status" value="1"/>
</dbReference>
<dbReference type="EMBL" id="QHJG01000018">
    <property type="protein sequence ID" value="PWY55464.1"/>
    <property type="molecule type" value="Genomic_DNA"/>
</dbReference>
<keyword evidence="9" id="KW-0625">Polysaccharide transport</keyword>
<evidence type="ECO:0000256" key="1">
    <source>
        <dbReference type="ARBA" id="ARBA00004651"/>
    </source>
</evidence>
<accession>A0A317U0C1</accession>
<feature type="transmembrane region" description="Helical" evidence="11">
    <location>
        <begin position="177"/>
        <end position="198"/>
    </location>
</feature>
<dbReference type="PANTHER" id="PTHR30413:SF10">
    <property type="entry name" value="CAPSULE POLYSACCHARIDE EXPORT INNER-MEMBRANE PROTEIN CTRC"/>
    <property type="match status" value="1"/>
</dbReference>
<evidence type="ECO:0000259" key="12">
    <source>
        <dbReference type="PROSITE" id="PS51012"/>
    </source>
</evidence>
<evidence type="ECO:0000256" key="7">
    <source>
        <dbReference type="ARBA" id="ARBA00022903"/>
    </source>
</evidence>
<dbReference type="PRINTS" id="PR00164">
    <property type="entry name" value="ABC2TRNSPORT"/>
</dbReference>
<proteinExistence type="inferred from homology"/>
<dbReference type="GO" id="GO:0015920">
    <property type="term" value="P:lipopolysaccharide transport"/>
    <property type="evidence" value="ECO:0007669"/>
    <property type="project" value="TreeGrafter"/>
</dbReference>
<evidence type="ECO:0000313" key="13">
    <source>
        <dbReference type="EMBL" id="PWY55464.1"/>
    </source>
</evidence>
<comment type="subcellular location">
    <subcellularLocation>
        <location evidence="11">Cell inner membrane</location>
        <topology evidence="11">Multi-pass membrane protein</topology>
    </subcellularLocation>
    <subcellularLocation>
        <location evidence="1">Cell membrane</location>
        <topology evidence="1">Multi-pass membrane protein</topology>
    </subcellularLocation>
</comment>
<evidence type="ECO:0000313" key="16">
    <source>
        <dbReference type="Proteomes" id="UP000287374"/>
    </source>
</evidence>
<feature type="transmembrane region" description="Helical" evidence="11">
    <location>
        <begin position="105"/>
        <end position="131"/>
    </location>
</feature>
<dbReference type="Proteomes" id="UP000247152">
    <property type="component" value="Unassembled WGS sequence"/>
</dbReference>
<dbReference type="GO" id="GO:0140359">
    <property type="term" value="F:ABC-type transporter activity"/>
    <property type="evidence" value="ECO:0007669"/>
    <property type="project" value="InterPro"/>
</dbReference>
<protein>
    <recommendedName>
        <fullName evidence="11">Transport permease protein</fullName>
    </recommendedName>
</protein>
<evidence type="ECO:0000256" key="10">
    <source>
        <dbReference type="ARBA" id="ARBA00023136"/>
    </source>
</evidence>
<keyword evidence="7" id="KW-0972">Capsule biogenesis/degradation</keyword>
<evidence type="ECO:0000256" key="11">
    <source>
        <dbReference type="RuleBase" id="RU361157"/>
    </source>
</evidence>
<dbReference type="Proteomes" id="UP000287374">
    <property type="component" value="Unassembled WGS sequence"/>
</dbReference>
<dbReference type="EMBL" id="RZGX01000017">
    <property type="protein sequence ID" value="RUR21332.1"/>
    <property type="molecule type" value="Genomic_DNA"/>
</dbReference>
<keyword evidence="6 11" id="KW-0812">Transmembrane</keyword>
<dbReference type="OrthoDB" id="9814458at2"/>
<dbReference type="GO" id="GO:0015774">
    <property type="term" value="P:polysaccharide transport"/>
    <property type="evidence" value="ECO:0007669"/>
    <property type="project" value="UniProtKB-KW"/>
</dbReference>
<feature type="transmembrane region" description="Helical" evidence="11">
    <location>
        <begin position="62"/>
        <end position="84"/>
    </location>
</feature>
<keyword evidence="5" id="KW-0762">Sugar transport</keyword>
<evidence type="ECO:0000313" key="15">
    <source>
        <dbReference type="Proteomes" id="UP000247152"/>
    </source>
</evidence>
<evidence type="ECO:0000256" key="9">
    <source>
        <dbReference type="ARBA" id="ARBA00023047"/>
    </source>
</evidence>
<feature type="transmembrane region" description="Helical" evidence="11">
    <location>
        <begin position="35"/>
        <end position="56"/>
    </location>
</feature>
<dbReference type="RefSeq" id="WP_110142872.1">
    <property type="nucleotide sequence ID" value="NZ_QHJG01000018.1"/>
</dbReference>
<dbReference type="InterPro" id="IPR047817">
    <property type="entry name" value="ABC2_TM_bact-type"/>
</dbReference>
<feature type="domain" description="ABC transmembrane type-2" evidence="12">
    <location>
        <begin position="33"/>
        <end position="254"/>
    </location>
</feature>
<dbReference type="PROSITE" id="PS51012">
    <property type="entry name" value="ABC_TM2"/>
    <property type="match status" value="1"/>
</dbReference>
<keyword evidence="16" id="KW-1185">Reference proteome</keyword>
<evidence type="ECO:0000256" key="6">
    <source>
        <dbReference type="ARBA" id="ARBA00022692"/>
    </source>
</evidence>
<feature type="transmembrane region" description="Helical" evidence="11">
    <location>
        <begin position="143"/>
        <end position="165"/>
    </location>
</feature>
<evidence type="ECO:0000313" key="14">
    <source>
        <dbReference type="EMBL" id="RUR21332.1"/>
    </source>
</evidence>
<evidence type="ECO:0000256" key="8">
    <source>
        <dbReference type="ARBA" id="ARBA00022989"/>
    </source>
</evidence>
<gene>
    <name evidence="13" type="ORF">DGG96_11845</name>
    <name evidence="14" type="ORF">ELY20_12590</name>
</gene>